<keyword evidence="2" id="KW-0732">Signal</keyword>
<feature type="signal peptide" evidence="2">
    <location>
        <begin position="1"/>
        <end position="20"/>
    </location>
</feature>
<feature type="compositionally biased region" description="Polar residues" evidence="1">
    <location>
        <begin position="190"/>
        <end position="237"/>
    </location>
</feature>
<dbReference type="KEGG" id="maw:19248651"/>
<protein>
    <submittedName>
        <fullName evidence="3">Collagen-like protein Mcl1</fullName>
    </submittedName>
</protein>
<dbReference type="InParanoid" id="E9E392"/>
<evidence type="ECO:0000313" key="4">
    <source>
        <dbReference type="Proteomes" id="UP000002499"/>
    </source>
</evidence>
<dbReference type="OrthoDB" id="4331875at2759"/>
<evidence type="ECO:0000256" key="2">
    <source>
        <dbReference type="SAM" id="SignalP"/>
    </source>
</evidence>
<feature type="region of interest" description="Disordered" evidence="1">
    <location>
        <begin position="187"/>
        <end position="241"/>
    </location>
</feature>
<dbReference type="RefSeq" id="XP_007810680.1">
    <property type="nucleotide sequence ID" value="XM_007812489.1"/>
</dbReference>
<dbReference type="STRING" id="655827.E9E392"/>
<sequence>MKHCLRFLAVSTALLLPAMASRTIMRDDTDGKGIMGNPAKVCYPEVNGSGVVPPCISISNIESACQPNGTEPVDFNAHAQCMCQGSYFMDWRGCQNCLFVHGFRSARDHVYWEGVLSVASNSLCQGTPTAAFSAIFSSVQTNARDAPFVTTGDTVSSDKFPSKTDVSLYYTATGPQGPGAITGAAATATRVSHPSATNLTASNTSGNNKKNTPSRTGSGPASENASITRPSSSTSTGGAPAQGTGMAMAIAGAALVLAL</sequence>
<reference evidence="3 4" key="1">
    <citation type="journal article" date="2011" name="PLoS Genet.">
        <title>Genome sequencing and comparative transcriptomics of the model entomopathogenic fungi Metarhizium anisopliae and M. acridum.</title>
        <authorList>
            <person name="Gao Q."/>
            <person name="Jin K."/>
            <person name="Ying S.H."/>
            <person name="Zhang Y."/>
            <person name="Xiao G."/>
            <person name="Shang Y."/>
            <person name="Duan Z."/>
            <person name="Hu X."/>
            <person name="Xie X.Q."/>
            <person name="Zhou G."/>
            <person name="Peng G."/>
            <person name="Luo Z."/>
            <person name="Huang W."/>
            <person name="Wang B."/>
            <person name="Fang W."/>
            <person name="Wang S."/>
            <person name="Zhong Y."/>
            <person name="Ma L.J."/>
            <person name="St Leger R.J."/>
            <person name="Zhao G.P."/>
            <person name="Pei Y."/>
            <person name="Feng M.G."/>
            <person name="Xia Y."/>
            <person name="Wang C."/>
        </authorList>
    </citation>
    <scope>NUCLEOTIDE SEQUENCE [LARGE SCALE GENOMIC DNA]</scope>
    <source>
        <strain evidence="3 4">CQMa 102</strain>
    </source>
</reference>
<evidence type="ECO:0000256" key="1">
    <source>
        <dbReference type="SAM" id="MobiDB-lite"/>
    </source>
</evidence>
<dbReference type="OMA" id="WRGCQNC"/>
<evidence type="ECO:0000313" key="3">
    <source>
        <dbReference type="EMBL" id="EFY89687.1"/>
    </source>
</evidence>
<accession>E9E392</accession>
<dbReference type="HOGENOM" id="CLU_082500_0_0_1"/>
<dbReference type="eggNOG" id="ENOG502SZ9W">
    <property type="taxonomic scope" value="Eukaryota"/>
</dbReference>
<dbReference type="EMBL" id="GL698497">
    <property type="protein sequence ID" value="EFY89687.1"/>
    <property type="molecule type" value="Genomic_DNA"/>
</dbReference>
<name>E9E392_METAQ</name>
<dbReference type="GeneID" id="19248651"/>
<dbReference type="AlphaFoldDB" id="E9E392"/>
<proteinExistence type="predicted"/>
<gene>
    <name evidence="3" type="ORF">MAC_04340</name>
</gene>
<dbReference type="Proteomes" id="UP000002499">
    <property type="component" value="Unassembled WGS sequence"/>
</dbReference>
<keyword evidence="4" id="KW-1185">Reference proteome</keyword>
<organism evidence="4">
    <name type="scientific">Metarhizium acridum (strain CQMa 102)</name>
    <dbReference type="NCBI Taxonomy" id="655827"/>
    <lineage>
        <taxon>Eukaryota</taxon>
        <taxon>Fungi</taxon>
        <taxon>Dikarya</taxon>
        <taxon>Ascomycota</taxon>
        <taxon>Pezizomycotina</taxon>
        <taxon>Sordariomycetes</taxon>
        <taxon>Hypocreomycetidae</taxon>
        <taxon>Hypocreales</taxon>
        <taxon>Clavicipitaceae</taxon>
        <taxon>Metarhizium</taxon>
    </lineage>
</organism>
<feature type="chain" id="PRO_5003238114" evidence="2">
    <location>
        <begin position="21"/>
        <end position="259"/>
    </location>
</feature>